<name>A0A6P7GYB2_DIAVI</name>
<sequence>MMMFYMMICGVYGIMIANNSSQLMPNSDKILIEVIEQQEIQQDDNIIDIMNIPIIFNSDALETSNTVPEPDGTIANYLQYFNTPERKGVKQTDRSSFILSSTMWRETQDKKEKEKQRKIEEQENKRRESENNKKEREAEKLDKENQ</sequence>
<accession>A0A6P7GYB2</accession>
<protein>
    <submittedName>
        <fullName evidence="2">Uncharacterized protein LOC114347980</fullName>
    </submittedName>
</protein>
<reference evidence="2" key="1">
    <citation type="submission" date="2025-08" db="UniProtKB">
        <authorList>
            <consortium name="RefSeq"/>
        </authorList>
    </citation>
    <scope>IDENTIFICATION</scope>
    <source>
        <tissue evidence="2">Whole insect</tissue>
    </source>
</reference>
<feature type="non-terminal residue" evidence="2">
    <location>
        <position position="146"/>
    </location>
</feature>
<dbReference type="InParanoid" id="A0A6P7GYB2"/>
<evidence type="ECO:0000256" key="1">
    <source>
        <dbReference type="SAM" id="MobiDB-lite"/>
    </source>
</evidence>
<feature type="region of interest" description="Disordered" evidence="1">
    <location>
        <begin position="100"/>
        <end position="146"/>
    </location>
</feature>
<feature type="compositionally biased region" description="Basic and acidic residues" evidence="1">
    <location>
        <begin position="106"/>
        <end position="146"/>
    </location>
</feature>
<evidence type="ECO:0000313" key="2">
    <source>
        <dbReference type="RefSeq" id="XP_028154424.1"/>
    </source>
</evidence>
<organism evidence="2">
    <name type="scientific">Diabrotica virgifera virgifera</name>
    <name type="common">western corn rootworm</name>
    <dbReference type="NCBI Taxonomy" id="50390"/>
    <lineage>
        <taxon>Eukaryota</taxon>
        <taxon>Metazoa</taxon>
        <taxon>Ecdysozoa</taxon>
        <taxon>Arthropoda</taxon>
        <taxon>Hexapoda</taxon>
        <taxon>Insecta</taxon>
        <taxon>Pterygota</taxon>
        <taxon>Neoptera</taxon>
        <taxon>Endopterygota</taxon>
        <taxon>Coleoptera</taxon>
        <taxon>Polyphaga</taxon>
        <taxon>Cucujiformia</taxon>
        <taxon>Chrysomeloidea</taxon>
        <taxon>Chrysomelidae</taxon>
        <taxon>Galerucinae</taxon>
        <taxon>Diabroticina</taxon>
        <taxon>Diabroticites</taxon>
        <taxon>Diabrotica</taxon>
    </lineage>
</organism>
<proteinExistence type="predicted"/>
<dbReference type="RefSeq" id="XP_028154424.1">
    <property type="nucleotide sequence ID" value="XM_028298623.1"/>
</dbReference>
<gene>
    <name evidence="2" type="primary">LOC114347980</name>
</gene>
<dbReference type="AlphaFoldDB" id="A0A6P7GYB2"/>